<dbReference type="Pfam" id="PF00395">
    <property type="entry name" value="SLH"/>
    <property type="match status" value="2"/>
</dbReference>
<proteinExistence type="predicted"/>
<name>A0A7X0SGK4_9BACL</name>
<organism evidence="4 5">
    <name type="scientific">Cohnella zeiphila</name>
    <dbReference type="NCBI Taxonomy" id="2761120"/>
    <lineage>
        <taxon>Bacteria</taxon>
        <taxon>Bacillati</taxon>
        <taxon>Bacillota</taxon>
        <taxon>Bacilli</taxon>
        <taxon>Bacillales</taxon>
        <taxon>Paenibacillaceae</taxon>
        <taxon>Cohnella</taxon>
    </lineage>
</organism>
<feature type="compositionally biased region" description="Low complexity" evidence="1">
    <location>
        <begin position="309"/>
        <end position="332"/>
    </location>
</feature>
<dbReference type="EMBL" id="JACJVO010000002">
    <property type="protein sequence ID" value="MBB6729568.1"/>
    <property type="molecule type" value="Genomic_DNA"/>
</dbReference>
<evidence type="ECO:0000256" key="1">
    <source>
        <dbReference type="SAM" id="MobiDB-lite"/>
    </source>
</evidence>
<keyword evidence="2" id="KW-0732">Signal</keyword>
<comment type="caution">
    <text evidence="4">The sequence shown here is derived from an EMBL/GenBank/DDBJ whole genome shotgun (WGS) entry which is preliminary data.</text>
</comment>
<evidence type="ECO:0000313" key="5">
    <source>
        <dbReference type="Proteomes" id="UP000564644"/>
    </source>
</evidence>
<feature type="domain" description="SLH" evidence="3">
    <location>
        <begin position="152"/>
        <end position="215"/>
    </location>
</feature>
<dbReference type="PROSITE" id="PS51272">
    <property type="entry name" value="SLH"/>
    <property type="match status" value="2"/>
</dbReference>
<feature type="chain" id="PRO_5030996125" evidence="2">
    <location>
        <begin position="27"/>
        <end position="332"/>
    </location>
</feature>
<dbReference type="InterPro" id="IPR001119">
    <property type="entry name" value="SLH_dom"/>
</dbReference>
<dbReference type="RefSeq" id="WP_185127244.1">
    <property type="nucleotide sequence ID" value="NZ_JACJVO010000002.1"/>
</dbReference>
<evidence type="ECO:0000259" key="3">
    <source>
        <dbReference type="PROSITE" id="PS51272"/>
    </source>
</evidence>
<dbReference type="PROSITE" id="PS51257">
    <property type="entry name" value="PROKAR_LIPOPROTEIN"/>
    <property type="match status" value="1"/>
</dbReference>
<reference evidence="4 5" key="1">
    <citation type="submission" date="2020-08" db="EMBL/GenBank/DDBJ databases">
        <title>Cohnella phylogeny.</title>
        <authorList>
            <person name="Dunlap C."/>
        </authorList>
    </citation>
    <scope>NUCLEOTIDE SEQUENCE [LARGE SCALE GENOMIC DNA]</scope>
    <source>
        <strain evidence="4 5">CBP 2801</strain>
    </source>
</reference>
<gene>
    <name evidence="4" type="ORF">H7C18_01490</name>
</gene>
<keyword evidence="5" id="KW-1185">Reference proteome</keyword>
<feature type="signal peptide" evidence="2">
    <location>
        <begin position="1"/>
        <end position="26"/>
    </location>
</feature>
<dbReference type="Proteomes" id="UP000564644">
    <property type="component" value="Unassembled WGS sequence"/>
</dbReference>
<feature type="region of interest" description="Disordered" evidence="1">
    <location>
        <begin position="308"/>
        <end position="332"/>
    </location>
</feature>
<evidence type="ECO:0000313" key="4">
    <source>
        <dbReference type="EMBL" id="MBB6729568.1"/>
    </source>
</evidence>
<accession>A0A7X0SGK4</accession>
<feature type="domain" description="SLH" evidence="3">
    <location>
        <begin position="22"/>
        <end position="85"/>
    </location>
</feature>
<evidence type="ECO:0000256" key="2">
    <source>
        <dbReference type="SAM" id="SignalP"/>
    </source>
</evidence>
<sequence>MNKKKPLAVLPLAALACVIAGGSAFAFSDVKNDAGQAQIMDLKNRGIVQGIGNDLFKPRAQVNGATAVTLIVKGLGLNIDTIRFVKKPEASDYFTKVKDNAPYAGEFIIAQFNGLDIPKDLDPSKPVTREQFAYWLMNGIASKGDYAFTDQFIILKDQDQVTSAYSSNIQKLLISGIASLDAKGDFRPKDVITRSEAAVMVDKAIEFVENTKPIPPVETPAPSHLTDVKLASESIADGVLKVTVTATAPNPGYGVEISNIAFRDGEAVIDYREIEPDPDKMYPQYVAQVQAVTYLSSDYKPVLGQIESTGAATPASPGEPSASGSTGFPIEE</sequence>
<dbReference type="AlphaFoldDB" id="A0A7X0SGK4"/>
<protein>
    <submittedName>
        <fullName evidence="4">S-layer homology domain-containing protein</fullName>
    </submittedName>
</protein>